<feature type="compositionally biased region" description="Polar residues" evidence="1">
    <location>
        <begin position="753"/>
        <end position="764"/>
    </location>
</feature>
<keyword evidence="2" id="KW-1133">Transmembrane helix</keyword>
<proteinExistence type="predicted"/>
<evidence type="ECO:0000313" key="5">
    <source>
        <dbReference type="Proteomes" id="UP000619260"/>
    </source>
</evidence>
<comment type="caution">
    <text evidence="4">The sequence shown here is derived from an EMBL/GenBank/DDBJ whole genome shotgun (WGS) entry which is preliminary data.</text>
</comment>
<feature type="region of interest" description="Disordered" evidence="1">
    <location>
        <begin position="309"/>
        <end position="328"/>
    </location>
</feature>
<dbReference type="Gene3D" id="3.40.50.410">
    <property type="entry name" value="von Willebrand factor, type A domain"/>
    <property type="match status" value="1"/>
</dbReference>
<evidence type="ECO:0000256" key="1">
    <source>
        <dbReference type="SAM" id="MobiDB-lite"/>
    </source>
</evidence>
<evidence type="ECO:0000313" key="4">
    <source>
        <dbReference type="EMBL" id="GIJ48338.1"/>
    </source>
</evidence>
<dbReference type="NCBIfam" id="NF041940">
    <property type="entry name" value="choice_anch_X"/>
    <property type="match status" value="1"/>
</dbReference>
<dbReference type="InterPro" id="IPR002035">
    <property type="entry name" value="VWF_A"/>
</dbReference>
<feature type="transmembrane region" description="Helical" evidence="2">
    <location>
        <begin position="608"/>
        <end position="631"/>
    </location>
</feature>
<dbReference type="EMBL" id="BOPF01000020">
    <property type="protein sequence ID" value="GIJ48338.1"/>
    <property type="molecule type" value="Genomic_DNA"/>
</dbReference>
<gene>
    <name evidence="4" type="ORF">Val02_52240</name>
</gene>
<feature type="region of interest" description="Disordered" evidence="1">
    <location>
        <begin position="734"/>
        <end position="764"/>
    </location>
</feature>
<dbReference type="Proteomes" id="UP000619260">
    <property type="component" value="Unassembled WGS sequence"/>
</dbReference>
<dbReference type="SMART" id="SM01360">
    <property type="entry name" value="A2M"/>
    <property type="match status" value="1"/>
</dbReference>
<name>A0A8J3YRB3_9ACTN</name>
<accession>A0A8J3YRB3</accession>
<sequence>MNEILSRMHRFLMCTCMFVTLLVVPGVPVRAAPPAGADPMPVRAVILVDESGSLTPEQLSAEKSAAALIAQSEFAPESELAVVGFASSNAPGQSPVDNVCPLTKVDSDLHRNSLAQCVQKLRRREDSEGNDTDFANALNDALSIIGTADAGQQKMIFLLTDGALDVGRSPSWGGPDATPVERNAAARQAMNASLQIAADRGVQVWPLGFGDPSRIDKAQLDDFAARGSKRTCAPDAPAPSARLVNSDRDVAEQLFRAFGAARCGNVGALSSGWLNSGTSVELTVDVPPISTDGSIAVLKNDPRISVSYFPPDSDTAAPKSGTRDGATYSVSGENSAVEVLRVRDPKPGRWRVRLTSGPDVPRQQVSAVVIWQANVRSSVTVSPPSPPPGESVTVALTVATRAGAVTEPGALKFLRVRAKLSGDGFSPVEFAMADDGKAPDARAGDGQYTGTLSVPTTATGALEFSGAVSGDGIADSTVPFRTRVRAPGQDLVAQLNLRPPARLAPGERVEGAVTVENTSGREHSVRVVLTAANPDVVVTLASPATAVVPPSGQVKVPVVVAVGAENRPGSTTVRVEVVDDADPAVRYDVQQYTLVVELPPPWWQRSPWWQLLVAAAVVVVLGVVSAVVWAVRRRRAVEVRDLVAVLHCDGAQRPFSAPRHAAREFRFIIRDPRERDARIDHPVGAEPAYVMTRDRGGTVKVRTPDGVRLTLREGAPEMLDERLGLSYRDGRAAVPGPGVSDFDMPGIGVPPQRTENSDSSYNQI</sequence>
<dbReference type="SMART" id="SM00327">
    <property type="entry name" value="VWA"/>
    <property type="match status" value="1"/>
</dbReference>
<dbReference type="CDD" id="cd00198">
    <property type="entry name" value="vWFA"/>
    <property type="match status" value="1"/>
</dbReference>
<dbReference type="PROSITE" id="PS50234">
    <property type="entry name" value="VWFA"/>
    <property type="match status" value="1"/>
</dbReference>
<keyword evidence="5" id="KW-1185">Reference proteome</keyword>
<reference evidence="4" key="1">
    <citation type="submission" date="2021-01" db="EMBL/GenBank/DDBJ databases">
        <title>Whole genome shotgun sequence of Virgisporangium aliadipatigenens NBRC 105644.</title>
        <authorList>
            <person name="Komaki H."/>
            <person name="Tamura T."/>
        </authorList>
    </citation>
    <scope>NUCLEOTIDE SEQUENCE</scope>
    <source>
        <strain evidence="4">NBRC 105644</strain>
    </source>
</reference>
<protein>
    <recommendedName>
        <fullName evidence="3">VWFA domain-containing protein</fullName>
    </recommendedName>
</protein>
<keyword evidence="2" id="KW-0812">Transmembrane</keyword>
<dbReference type="AlphaFoldDB" id="A0A8J3YRB3"/>
<evidence type="ECO:0000259" key="3">
    <source>
        <dbReference type="PROSITE" id="PS50234"/>
    </source>
</evidence>
<evidence type="ECO:0000256" key="2">
    <source>
        <dbReference type="SAM" id="Phobius"/>
    </source>
</evidence>
<dbReference type="GO" id="GO:0004866">
    <property type="term" value="F:endopeptidase inhibitor activity"/>
    <property type="evidence" value="ECO:0007669"/>
    <property type="project" value="InterPro"/>
</dbReference>
<feature type="domain" description="VWFA" evidence="3">
    <location>
        <begin position="43"/>
        <end position="258"/>
    </location>
</feature>
<organism evidence="4 5">
    <name type="scientific">Virgisporangium aliadipatigenens</name>
    <dbReference type="NCBI Taxonomy" id="741659"/>
    <lineage>
        <taxon>Bacteria</taxon>
        <taxon>Bacillati</taxon>
        <taxon>Actinomycetota</taxon>
        <taxon>Actinomycetes</taxon>
        <taxon>Micromonosporales</taxon>
        <taxon>Micromonosporaceae</taxon>
        <taxon>Virgisporangium</taxon>
    </lineage>
</organism>
<dbReference type="InterPro" id="IPR001599">
    <property type="entry name" value="Macroglobln_a2"/>
</dbReference>
<dbReference type="SUPFAM" id="SSF53300">
    <property type="entry name" value="vWA-like"/>
    <property type="match status" value="1"/>
</dbReference>
<keyword evidence="2" id="KW-0472">Membrane</keyword>
<dbReference type="Pfam" id="PF13519">
    <property type="entry name" value="VWA_2"/>
    <property type="match status" value="1"/>
</dbReference>
<dbReference type="InterPro" id="IPR036465">
    <property type="entry name" value="vWFA_dom_sf"/>
</dbReference>